<proteinExistence type="predicted"/>
<organism evidence="7 8">
    <name type="scientific">Nannochloropsis gaditana</name>
    <dbReference type="NCBI Taxonomy" id="72520"/>
    <lineage>
        <taxon>Eukaryota</taxon>
        <taxon>Sar</taxon>
        <taxon>Stramenopiles</taxon>
        <taxon>Ochrophyta</taxon>
        <taxon>Eustigmatophyceae</taxon>
        <taxon>Eustigmatales</taxon>
        <taxon>Monodopsidaceae</taxon>
        <taxon>Nannochloropsis</taxon>
    </lineage>
</organism>
<keyword evidence="2" id="KW-0479">Metal-binding</keyword>
<evidence type="ECO:0000256" key="2">
    <source>
        <dbReference type="ARBA" id="ARBA00022723"/>
    </source>
</evidence>
<dbReference type="InterPro" id="IPR001138">
    <property type="entry name" value="Zn2Cys6_DnaBD"/>
</dbReference>
<keyword evidence="4" id="KW-0539">Nucleus</keyword>
<evidence type="ECO:0000313" key="7">
    <source>
        <dbReference type="EMBL" id="EWM29352.1"/>
    </source>
</evidence>
<dbReference type="PROSITE" id="PS00463">
    <property type="entry name" value="ZN2_CY6_FUNGAL_1"/>
    <property type="match status" value="1"/>
</dbReference>
<protein>
    <submittedName>
        <fullName evidence="7">Tpa: zn 2cys6 transcription factor</fullName>
    </submittedName>
</protein>
<dbReference type="InterPro" id="IPR036864">
    <property type="entry name" value="Zn2-C6_fun-type_DNA-bd_sf"/>
</dbReference>
<dbReference type="OrthoDB" id="4151048at2759"/>
<feature type="compositionally biased region" description="Low complexity" evidence="5">
    <location>
        <begin position="613"/>
        <end position="630"/>
    </location>
</feature>
<comment type="subcellular location">
    <subcellularLocation>
        <location evidence="1">Nucleus</location>
    </subcellularLocation>
</comment>
<evidence type="ECO:0000313" key="8">
    <source>
        <dbReference type="Proteomes" id="UP000019335"/>
    </source>
</evidence>
<sequence>MILPTDRSRKKLRRSCDRCTSKKIRCDGLAACQNCVRRGYACHYSERRRTGPKIRTAADDHPELQGLSSADGLIPWSNDRPSSASGSERASRSASTAIDDGQVNPKLDDISPNSCTRSLGSAPSYPGSLGTLEKSSVSHIEDTFAGIRLPHSMKDPRLQGSVSPSWPLPSLSSAYSDDGVKTFPGSPMELREQILLTNEGQHFPMLQPLAFDSSLQSESTDDSALDSFVGATEEHFLRIFLAEVNAFLPMVDEGLMLGRLSHVRTYGRRALPPVTPAPLLPSMPPEIAGNVCAAQLENIYNATVWAGIAVGALLLNLTESVERYTGLAWSSMKECFDALHPATVSANLAMALVYMMHGDFLRYRRYISMAESIAVALGSSLSCELEAILLYLRVGHDPSLRILEAQWQEVCAVNMSSKSAHIQMIYLLARTKLQLLRNQLRGELQGIPRPFRPDQVAPALEHADRLLYLSPAASSAGALCYIRGLRGIVLFAGTRGKAVKLVLEMMQPLLEEAVRCPGVVRIFPNFHHFHAMAVFSYLGGDKEIYESARRFTAIAYGDCAPVPPWGISLDNLCNHRICDTVLKITAEERQRLQTTQHGRFRGARDDLPRNDETSSIDTSSSDYPGSSLSGQQEEEMERLSPLLPSSRIQDGISQQEESLRNEEEGRWVARGARGGPPKMHVQPPRLSSERKQSSRRAHELFEKAQVHHDAVTSSGELSAEVINHLFLEDSALLVNGKLSSRLCGAERLP</sequence>
<name>W7TT67_9STRA</name>
<dbReference type="PROSITE" id="PS50048">
    <property type="entry name" value="ZN2_CY6_FUNGAL_2"/>
    <property type="match status" value="1"/>
</dbReference>
<feature type="compositionally biased region" description="Polar residues" evidence="5">
    <location>
        <begin position="111"/>
        <end position="121"/>
    </location>
</feature>
<feature type="compositionally biased region" description="Basic and acidic residues" evidence="5">
    <location>
        <begin position="602"/>
        <end position="612"/>
    </location>
</feature>
<dbReference type="GO" id="GO:0000981">
    <property type="term" value="F:DNA-binding transcription factor activity, RNA polymerase II-specific"/>
    <property type="evidence" value="ECO:0007669"/>
    <property type="project" value="InterPro"/>
</dbReference>
<evidence type="ECO:0000256" key="5">
    <source>
        <dbReference type="SAM" id="MobiDB-lite"/>
    </source>
</evidence>
<dbReference type="GO" id="GO:0005634">
    <property type="term" value="C:nucleus"/>
    <property type="evidence" value="ECO:0007669"/>
    <property type="project" value="UniProtKB-SubCell"/>
</dbReference>
<feature type="compositionally biased region" description="Polar residues" evidence="5">
    <location>
        <begin position="646"/>
        <end position="656"/>
    </location>
</feature>
<dbReference type="GO" id="GO:0008270">
    <property type="term" value="F:zinc ion binding"/>
    <property type="evidence" value="ECO:0007669"/>
    <property type="project" value="InterPro"/>
</dbReference>
<feature type="compositionally biased region" description="Basic and acidic residues" evidence="5">
    <location>
        <begin position="657"/>
        <end position="667"/>
    </location>
</feature>
<comment type="caution">
    <text evidence="7">The sequence shown here is derived from an EMBL/GenBank/DDBJ whole genome shotgun (WGS) entry which is preliminary data.</text>
</comment>
<feature type="domain" description="Zn(2)-C6 fungal-type" evidence="6">
    <location>
        <begin position="15"/>
        <end position="44"/>
    </location>
</feature>
<dbReference type="Proteomes" id="UP000019335">
    <property type="component" value="Chromosome 3"/>
</dbReference>
<evidence type="ECO:0000256" key="1">
    <source>
        <dbReference type="ARBA" id="ARBA00004123"/>
    </source>
</evidence>
<keyword evidence="8" id="KW-1185">Reference proteome</keyword>
<keyword evidence="3" id="KW-0238">DNA-binding</keyword>
<dbReference type="GO" id="GO:0003677">
    <property type="term" value="F:DNA binding"/>
    <property type="evidence" value="ECO:0007669"/>
    <property type="project" value="UniProtKB-KW"/>
</dbReference>
<dbReference type="EMBL" id="AZIL01000169">
    <property type="protein sequence ID" value="EWM29352.1"/>
    <property type="molecule type" value="Genomic_DNA"/>
</dbReference>
<accession>W7TT67</accession>
<feature type="region of interest" description="Disordered" evidence="5">
    <location>
        <begin position="53"/>
        <end position="127"/>
    </location>
</feature>
<reference evidence="7 8" key="1">
    <citation type="journal article" date="2014" name="Mol. Plant">
        <title>Chromosome Scale Genome Assembly and Transcriptome Profiling of Nannochloropsis gaditana in Nitrogen Depletion.</title>
        <authorList>
            <person name="Corteggiani Carpinelli E."/>
            <person name="Telatin A."/>
            <person name="Vitulo N."/>
            <person name="Forcato C."/>
            <person name="D'Angelo M."/>
            <person name="Schiavon R."/>
            <person name="Vezzi A."/>
            <person name="Giacometti G.M."/>
            <person name="Morosinotto T."/>
            <person name="Valle G."/>
        </authorList>
    </citation>
    <scope>NUCLEOTIDE SEQUENCE [LARGE SCALE GENOMIC DNA]</scope>
    <source>
        <strain evidence="7 8">B-31</strain>
    </source>
</reference>
<gene>
    <name evidence="7" type="ORF">Naga_100028g52</name>
</gene>
<dbReference type="SMART" id="SM00066">
    <property type="entry name" value="GAL4"/>
    <property type="match status" value="1"/>
</dbReference>
<dbReference type="PANTHER" id="PTHR46910:SF3">
    <property type="entry name" value="HALOTOLERANCE PROTEIN 9-RELATED"/>
    <property type="match status" value="1"/>
</dbReference>
<dbReference type="Gene3D" id="4.10.240.10">
    <property type="entry name" value="Zn(2)-C6 fungal-type DNA-binding domain"/>
    <property type="match status" value="1"/>
</dbReference>
<dbReference type="SUPFAM" id="SSF57701">
    <property type="entry name" value="Zn2/Cys6 DNA-binding domain"/>
    <property type="match status" value="1"/>
</dbReference>
<evidence type="ECO:0000256" key="4">
    <source>
        <dbReference type="ARBA" id="ARBA00023242"/>
    </source>
</evidence>
<feature type="compositionally biased region" description="Low complexity" evidence="5">
    <location>
        <begin position="80"/>
        <end position="95"/>
    </location>
</feature>
<dbReference type="AlphaFoldDB" id="W7TT67"/>
<feature type="region of interest" description="Disordered" evidence="5">
    <location>
        <begin position="593"/>
        <end position="697"/>
    </location>
</feature>
<dbReference type="InterPro" id="IPR050987">
    <property type="entry name" value="AtrR-like"/>
</dbReference>
<dbReference type="CDD" id="cd00067">
    <property type="entry name" value="GAL4"/>
    <property type="match status" value="1"/>
</dbReference>
<dbReference type="Pfam" id="PF00172">
    <property type="entry name" value="Zn_clus"/>
    <property type="match status" value="1"/>
</dbReference>
<evidence type="ECO:0000256" key="3">
    <source>
        <dbReference type="ARBA" id="ARBA00023125"/>
    </source>
</evidence>
<evidence type="ECO:0000259" key="6">
    <source>
        <dbReference type="PROSITE" id="PS50048"/>
    </source>
</evidence>
<dbReference type="PANTHER" id="PTHR46910">
    <property type="entry name" value="TRANSCRIPTION FACTOR PDR1"/>
    <property type="match status" value="1"/>
</dbReference>
<feature type="compositionally biased region" description="Basic and acidic residues" evidence="5">
    <location>
        <begin position="687"/>
        <end position="697"/>
    </location>
</feature>